<keyword evidence="10 32" id="KW-1165">Clathrin-mediated endocytosis of virus by host</keyword>
<reference evidence="37 38" key="1">
    <citation type="journal article" date="2010" name="AIDS Res. Hum. Retroviruses">
        <title>Genetic characterization of 13 subtype CRF01_AE near full-length genomes in Guangxi, China.</title>
        <authorList>
            <person name="Li L."/>
            <person name="Liang S."/>
            <person name="Chen L."/>
            <person name="Liu W."/>
            <person name="Li H."/>
            <person name="Liu Y."/>
            <person name="Bao Z."/>
            <person name="Wang Z."/>
            <person name="Zhuang D."/>
            <person name="Liu S."/>
            <person name="Li J."/>
        </authorList>
    </citation>
    <scope>NUCLEOTIDE SEQUENCE [LARGE SCALE GENOMIC DNA]</scope>
    <source>
        <strain evidence="37">05GX034</strain>
    </source>
</reference>
<keyword evidence="31 32" id="KW-1160">Virus entry into host cell</keyword>
<keyword evidence="12 32" id="KW-1162">Viral penetration into host cytoplasm</keyword>
<keyword evidence="20 32" id="KW-0261">Viral envelope protein</keyword>
<comment type="miscellaneous">
    <text evidence="32">Inhibitors targeting HIV-1 viral envelope proteins are used as antiretroviral drugs. Attachment of virions to the cell surface via non-specific interactions and CD4 binding can be blocked by inhibitors that include cyanovirin-N, cyclotriazadisulfonamide analogs, PRO 2000, TNX 355 and PRO 542. In addition, BMS 806 can block CD4-induced conformational changes. Env interactions with the coreceptor molecules can be targeted by CCR5 antagonists including SCH-D, maraviroc (UK 427857) and aplaviroc (GW 873140), and the CXCR4 antagonist AMD 070. Fusion of viral and cellular membranes can be inhibited by peptides such as enfuvirtide and tifuvirtide (T 1249). Resistance to inhibitors associated with mutations in Env are observed. Most of the time, single mutations confer only a modest reduction in drug susceptibility. Combination of several mutations is usually required to develop a high-level drug resistance.</text>
</comment>
<dbReference type="InterPro" id="IPR000777">
    <property type="entry name" value="HIV1_Gp120"/>
</dbReference>
<evidence type="ECO:0000313" key="38">
    <source>
        <dbReference type="Proteomes" id="UP000153174"/>
    </source>
</evidence>
<gene>
    <name evidence="32 37" type="primary">env</name>
</gene>
<keyword evidence="22 32" id="KW-1133">Transmembrane helix</keyword>
<feature type="region of interest" description="Immunosuppression" evidence="32">
    <location>
        <begin position="568"/>
        <end position="586"/>
    </location>
</feature>
<evidence type="ECO:0000256" key="16">
    <source>
        <dbReference type="ARBA" id="ARBA00022729"/>
    </source>
</evidence>
<comment type="subcellular location">
    <molecule>Transmembrane protein gp41</molecule>
    <subcellularLocation>
        <location evidence="32">Virion membrane</location>
        <topology evidence="32">Single-pass type I membrane protein</topology>
    </subcellularLocation>
    <subcellularLocation>
        <location evidence="32">Host cell membrane</location>
        <topology evidence="32">Single-pass type I membrane protein</topology>
    </subcellularLocation>
    <subcellularLocation>
        <location evidence="32">Host endosome membrane</location>
        <topology evidence="32">Single-pass type I membrane protein</topology>
    </subcellularLocation>
    <text evidence="32">It is probably concentrated at the site of budding and incorporated into the virions possibly by contacts between the cytoplasmic tail of Env and the N-terminus of Gag.</text>
</comment>
<feature type="chain" id="PRO_5023514990" description="Transmembrane protein gp41" evidence="32">
    <location>
        <begin position="506"/>
        <end position="857"/>
    </location>
</feature>
<evidence type="ECO:0000256" key="22">
    <source>
        <dbReference type="ARBA" id="ARBA00022989"/>
    </source>
</evidence>
<feature type="transmembrane region" description="Helical" evidence="33">
    <location>
        <begin position="672"/>
        <end position="699"/>
    </location>
</feature>
<keyword evidence="7 32" id="KW-1168">Fusion of virus membrane with host membrane</keyword>
<proteinExistence type="inferred from homology"/>
<keyword evidence="21 32" id="KW-1164">Virus endocytosis by host</keyword>
<evidence type="ECO:0000256" key="34">
    <source>
        <dbReference type="SAM" id="MobiDB-lite"/>
    </source>
</evidence>
<keyword evidence="14 32" id="KW-0812">Transmembrane</keyword>
<comment type="domain">
    <text evidence="32">Some of the most genetically diverse regions of the viral genome are present in Env. They are called variable regions 1 through 5 (V1 through V5). Coreceptor usage of gp120 is determined mainly by the primary structure of the third variable region (V3) in the outer domain of gp120. The sequence of V3 determines which coreceptor, CCR5 and/or CXCR4 (corresponding to R5/macrophage, X4/T cell and R5X4/T cell and macrophage tropism), is used to trigger the fusion potential of the Env complex, and hence which cells the virus can infect. Binding to CCR5 involves a region adjacent in addition to V3.</text>
</comment>
<dbReference type="SUPFAM" id="SSF56502">
    <property type="entry name" value="gp120 core"/>
    <property type="match status" value="2"/>
</dbReference>
<sequence length="857" mass="97065">MRVKETQMNWPNLWKWGTLILGLVIICSAADNLWVTVYYGVPVWRDADTTLFCASDAKAHETEVHNIWATHACVPTDPNPQEIHLENVTENFNMWKNNMVEQMHEDVISLWDQSLKPCVKLTPLCVTLDCVQATLSNLTYVSNVSNIGNITDEVRNCSFNMTTEIIDKKQQVYALFYMPDLVSMGNNGSEYRLINCNTSVIKQACPKISFDPIPIHYCTPAGYAILKCNDKNFNGTGPCKNVSSVQCTHGIKPVVSTQLLLNGSLAEDEIIIRSENLTNNAKTIIVHLNKSVEINCTRPSNNTRTSIPIGPGKVFYRTGEIIGDIRQAYCQINGTNWFKTLKQVAGKLKEHFNKTIKFQPPSGGDLEITMHHFNCRGEFFYCNTSQLFNITYTENGTIEGNKTIILPCRIKQIINMWQGVGQAMYAPPIRGRINCISNITGILLTRDGGNSNATDSNTNEIFRPGGGNIKDNWRSELYKYKVVQIEPLGVAPTRARRRVVQKEKRAVGIGAMIFGFLGAAGSTMGAASITLTVQARQLLSGIVQQQSNLLRAIEAQQHLLQLTVWGIKQLQARVLAVERYLKDQTFLGLWGCSGKIICTTAVPWNSTWSNKSYEQIWDKMTWIEWEREISNYTNQIYELITESQNQQDRNEKELLELDKWASLWNWFDITSWLWYIKIFIMIVGGLVGLRIIFAVLSIVNRVRQGYSPLSLQIPTHQQREADRPERIEEEGGEQGRDRSVRLVSGFLALAWDDLRSLCLFSYHLLRDFILVAARTVELLGHSSLKGLRRGWEGLKYLGNLLVYWGQELKISAISLLDATAIAVAGWTDRVIEVAQRAWRAILHIPRRIRQGLERALV</sequence>
<feature type="site" description="Cleavage; by host furin" evidence="32">
    <location>
        <begin position="505"/>
        <end position="506"/>
    </location>
</feature>
<comment type="miscellaneous">
    <text evidence="32">HIV-1 lineages are divided in three main groups, M (for Major), O (for Outlier), and N (for New, or Non-M, Non-O). The vast majority of strains found worldwide belong to the group M. Group O seems to be endemic to and largely confined to Cameroon and neighboring countries in West Central Africa, where these viruses represent a small minority of HIV-1 strains. The group N is represented by a limited number of isolates from Cameroonian persons. The group M is further subdivided in 9 clades or subtypes (A to D, F to H, J and K).</text>
</comment>
<dbReference type="InterPro" id="IPR037527">
    <property type="entry name" value="Gp160"/>
</dbReference>
<comment type="subunit">
    <text evidence="32">The mature envelope protein (Env) consists of a homotrimer of non-covalently associated gp120-gp41 heterodimers. The resulting complex protrudes from the virus surface as a spike. There seems to be as few as 10 spikes on the average virion. Surface protein gp120 interacts with host CD4, CCR5 and CXCR4. Gp120 also interacts with the C-type lectins CD209/DC-SIGN and CLEC4M/DC-SIGNR (collectively referred to as DC-SIGN(R)). Gp120 and gp41 interact with GalCer. Gp120 interacts with host ITGA4/ITGB7 complex; on CD4+ T-cells, this interaction results in rapid activation of integrin ITGAL/LFA-1, which facilitates efficient cell-to-cell spreading of HIV-1. Gp120 interacts with cell-associated heparan sulfate; this interaction increases virus infectivity on permissive cells and may be involved in infection of CD4- cells.</text>
</comment>
<keyword evidence="8 32" id="KW-1170">Fusion of virus membrane with host endosomal membrane</keyword>
<evidence type="ECO:0000256" key="32">
    <source>
        <dbReference type="HAMAP-Rule" id="MF_04083"/>
    </source>
</evidence>
<comment type="PTM">
    <text evidence="32">Palmitoylation of the transmembrane protein and of Env polyprotein (prior to its proteolytic cleavage) is essential for their association with host cell membrane lipid rafts. Palmitoylation is therefore required for envelope trafficking to classical lipid rafts, but not for viral replication.</text>
</comment>
<comment type="similarity">
    <text evidence="32">Belongs to the HIV-1 env protein family.</text>
</comment>
<feature type="lipid moiety-binding region" description="S-palmitoyl cysteine; by host" evidence="32">
    <location>
        <position position="758"/>
    </location>
</feature>
<dbReference type="GO" id="GO:0019082">
    <property type="term" value="P:viral protein processing"/>
    <property type="evidence" value="ECO:0007669"/>
    <property type="project" value="UniProtKB-UniRule"/>
</dbReference>
<feature type="transmembrane region" description="Helical" evidence="33">
    <location>
        <begin position="20"/>
        <end position="41"/>
    </location>
</feature>
<dbReference type="GO" id="GO:0039654">
    <property type="term" value="P:fusion of virus membrane with host endosome membrane"/>
    <property type="evidence" value="ECO:0007669"/>
    <property type="project" value="UniProtKB-UniRule"/>
</dbReference>
<dbReference type="FunFam" id="1.20.5.490:FF:000001">
    <property type="entry name" value="Envelope glycoprotein gp160"/>
    <property type="match status" value="1"/>
</dbReference>
<evidence type="ECO:0000256" key="30">
    <source>
        <dbReference type="ARBA" id="ARBA00023288"/>
    </source>
</evidence>
<evidence type="ECO:0000256" key="19">
    <source>
        <dbReference type="ARBA" id="ARBA00022870"/>
    </source>
</evidence>
<evidence type="ECO:0000256" key="26">
    <source>
        <dbReference type="ARBA" id="ARBA00023139"/>
    </source>
</evidence>
<dbReference type="HAMAP" id="MF_04083">
    <property type="entry name" value="HIV_ENV"/>
    <property type="match status" value="1"/>
</dbReference>
<evidence type="ECO:0000256" key="3">
    <source>
        <dbReference type="ARBA" id="ARBA00004505"/>
    </source>
</evidence>
<feature type="disulfide bond" evidence="32">
    <location>
        <begin position="218"/>
        <end position="247"/>
    </location>
</feature>
<organismHost>
    <name type="scientific">Homo sapiens</name>
    <name type="common">Human</name>
    <dbReference type="NCBI Taxonomy" id="9606"/>
</organismHost>
<evidence type="ECO:0000256" key="31">
    <source>
        <dbReference type="ARBA" id="ARBA00023296"/>
    </source>
</evidence>
<evidence type="ECO:0000256" key="25">
    <source>
        <dbReference type="ARBA" id="ARBA00023136"/>
    </source>
</evidence>
<dbReference type="InterPro" id="IPR036377">
    <property type="entry name" value="Gp120_core_sf"/>
</dbReference>
<comment type="domain">
    <text evidence="32">The YXXL motif is involved in determining the exact site of viral release at the surface of infected mononuclear cells and promotes endocytosis. YXXL and di-leucine endocytosis motifs interact directly or indirectly with the clathrin adapter complexes, opperate independently, and their activities are not additive.</text>
</comment>
<accession>D0EK19</accession>
<organism evidence="37 38">
    <name type="scientific">Human immunodeficiency virus type 1</name>
    <name type="common">HIV-1</name>
    <dbReference type="NCBI Taxonomy" id="11676"/>
    <lineage>
        <taxon>Viruses</taxon>
        <taxon>Riboviria</taxon>
        <taxon>Pararnavirae</taxon>
        <taxon>Artverviricota</taxon>
        <taxon>Revtraviricetes</taxon>
        <taxon>Ortervirales</taxon>
        <taxon>Retroviridae</taxon>
        <taxon>Orthoretrovirinae</taxon>
        <taxon>Lentivirus</taxon>
        <taxon>Lentivirus humimdef1</taxon>
    </lineage>
</organism>
<dbReference type="GO" id="GO:0019031">
    <property type="term" value="C:viral envelope"/>
    <property type="evidence" value="ECO:0007669"/>
    <property type="project" value="UniProtKB-KW"/>
</dbReference>
<dbReference type="SUPFAM" id="SSF58069">
    <property type="entry name" value="Virus ectodomain"/>
    <property type="match status" value="1"/>
</dbReference>
<evidence type="ECO:0000256" key="23">
    <source>
        <dbReference type="ARBA" id="ARBA00023046"/>
    </source>
</evidence>
<dbReference type="FunFam" id="1.10.287.210:FF:000001">
    <property type="entry name" value="Envelope glycoprotein gp160"/>
    <property type="match status" value="1"/>
</dbReference>
<evidence type="ECO:0000256" key="11">
    <source>
        <dbReference type="ARBA" id="ARBA00022581"/>
    </source>
</evidence>
<dbReference type="GO" id="GO:0044175">
    <property type="term" value="C:host cell endosome membrane"/>
    <property type="evidence" value="ECO:0007669"/>
    <property type="project" value="UniProtKB-SubCell"/>
</dbReference>
<feature type="domain" description="Retroviral envelope protein GP41-like" evidence="36">
    <location>
        <begin position="524"/>
        <end position="714"/>
    </location>
</feature>
<dbReference type="CDD" id="cd09909">
    <property type="entry name" value="HIV-1-like_HR1-HR2"/>
    <property type="match status" value="1"/>
</dbReference>
<feature type="transmembrane region" description="Helical" evidence="33">
    <location>
        <begin position="506"/>
        <end position="529"/>
    </location>
</feature>
<dbReference type="Pfam" id="PF00516">
    <property type="entry name" value="GP120"/>
    <property type="match status" value="1"/>
</dbReference>
<evidence type="ECO:0000256" key="9">
    <source>
        <dbReference type="ARBA" id="ARBA00022511"/>
    </source>
</evidence>
<comment type="function">
    <text evidence="32">Transmembrane protein gp41: Acts as a class I viral fusion protein. Under the current model, the protein has at least 3 conformational states: pre-fusion native state, pre-hairpin intermediate state, and post-fusion hairpin state. During fusion of viral and target intracellular membranes, the coiled coil regions (heptad repeats) assume a trimer-of-hairpins structure, positioning the fusion peptide in close proximity to the C-terminal region of the ectodomain. The formation of this structure appears to drive apposition and subsequent fusion of viral and target cell membranes. Complete fusion occurs in host cell endosomes and is dynamin-dependent, however some lipid transfer might occur at the plasma membrane. The virus undergoes clathrin-dependent internalization long before endosomal fusion, thus minimizing the surface exposure of conserved viral epitopes during fusion and reducing the efficacy of inhibitors targeting these epitopes. Membranes fusion leads to delivery of the nucleocapsid into the cytoplasm.</text>
</comment>
<keyword evidence="18 32" id="KW-0946">Virion</keyword>
<dbReference type="EMBL" id="GQ845124">
    <property type="protein sequence ID" value="ACX31798.1"/>
    <property type="molecule type" value="Genomic_DNA"/>
</dbReference>
<evidence type="ECO:0000256" key="12">
    <source>
        <dbReference type="ARBA" id="ARBA00022595"/>
    </source>
</evidence>
<keyword evidence="28 32" id="KW-0325">Glycoprotein</keyword>
<feature type="disulfide bond" evidence="32">
    <location>
        <begin position="592"/>
        <end position="598"/>
    </location>
</feature>
<evidence type="ECO:0000256" key="4">
    <source>
        <dbReference type="ARBA" id="ARBA00004563"/>
    </source>
</evidence>
<feature type="region of interest" description="V2" evidence="32">
    <location>
        <begin position="157"/>
        <end position="196"/>
    </location>
</feature>
<evidence type="ECO:0000256" key="21">
    <source>
        <dbReference type="ARBA" id="ARBA00022890"/>
    </source>
</evidence>
<dbReference type="Gene3D" id="2.170.40.20">
    <property type="entry name" value="Human immunodeficiency virus 1, Gp160, envelope glycoprotein"/>
    <property type="match status" value="2"/>
</dbReference>
<dbReference type="Gene3D" id="1.20.5.490">
    <property type="entry name" value="Single helix bin"/>
    <property type="match status" value="1"/>
</dbReference>
<dbReference type="Pfam" id="PF00517">
    <property type="entry name" value="GP41"/>
    <property type="match status" value="1"/>
</dbReference>
<keyword evidence="13 32" id="KW-0165">Cleavage on pair of basic residues</keyword>
<evidence type="ECO:0000259" key="36">
    <source>
        <dbReference type="Pfam" id="PF00517"/>
    </source>
</evidence>
<evidence type="ECO:0000256" key="6">
    <source>
        <dbReference type="ARBA" id="ARBA00004650"/>
    </source>
</evidence>
<evidence type="ECO:0000256" key="8">
    <source>
        <dbReference type="ARBA" id="ARBA00022510"/>
    </source>
</evidence>
<dbReference type="GO" id="GO:0052031">
    <property type="term" value="P:symbiont-mediated perturbation of host defense response"/>
    <property type="evidence" value="ECO:0007669"/>
    <property type="project" value="UniProtKB-UniRule"/>
</dbReference>
<dbReference type="FunFam" id="2.170.40.20:FF:000003">
    <property type="entry name" value="Envelope glycoprotein gp160"/>
    <property type="match status" value="1"/>
</dbReference>
<feature type="region of interest" description="Fusion peptide" evidence="32">
    <location>
        <begin position="506"/>
        <end position="526"/>
    </location>
</feature>
<dbReference type="GO" id="GO:0075512">
    <property type="term" value="P:clathrin-dependent endocytosis of virus by host cell"/>
    <property type="evidence" value="ECO:0007669"/>
    <property type="project" value="UniProtKB-UniRule"/>
</dbReference>
<comment type="function">
    <text evidence="32">Surface protein gp120: Attaches the virus to the host lymphoid cell by binding to the primary receptor CD4. This interaction induces a structural rearrangement creating a high affinity binding site for a chemokine coreceptor like CXCR4 and/or CCR5. Acts as a ligand for CD209/DC-SIGN and CLEC4M/DC-SIGNR, which are respectively found on dendritic cells (DCs), and on endothelial cells of liver sinusoids and lymph node sinuses. These interactions allow capture of viral particles at mucosal surfaces by these cells and subsequent transmission to permissive cells. HIV subverts the migration properties of dendritic cells to gain access to CD4+ T-cells in lymph nodes. Virus transmission to permissive T-cells occurs either in trans (without DCs infection, through viral capture and transmission), or in cis (following DCs productive infection, through the usual CD4-gp120 interaction), thereby inducing a robust infection. In trans infection, bound virions remain infectious over days and it is proposed that they are not degraded, but protected in non-lysosomal acidic organelles within the DCs close to the cell membrane thus contributing to the viral infectious potential during DCs' migration from the periphery to the lymphoid tissues. On arrival at lymphoid tissues, intact virions recycle back to DCs' cell surface allowing virus transmission to CD4+ T-cells.</text>
</comment>
<dbReference type="GO" id="GO:0016020">
    <property type="term" value="C:membrane"/>
    <property type="evidence" value="ECO:0007669"/>
    <property type="project" value="UniProtKB-UniRule"/>
</dbReference>
<dbReference type="GO" id="GO:0019064">
    <property type="term" value="P:fusion of virus membrane with host plasma membrane"/>
    <property type="evidence" value="ECO:0007669"/>
    <property type="project" value="UniProtKB-UniRule"/>
</dbReference>
<comment type="domain">
    <text evidence="32 33">The 17 amino acids long immunosuppressive region is present in many retroviral envelope proteins. Synthetic peptides derived from this relatively conserved sequence inhibit immune function in vitro and in vivo.</text>
</comment>
<name>D0EK19_HV1</name>
<evidence type="ECO:0000256" key="15">
    <source>
        <dbReference type="ARBA" id="ARBA00022703"/>
    </source>
</evidence>
<feature type="disulfide bond" evidence="32">
    <location>
        <begin position="228"/>
        <end position="239"/>
    </location>
</feature>
<evidence type="ECO:0000256" key="7">
    <source>
        <dbReference type="ARBA" id="ARBA00022506"/>
    </source>
</evidence>
<protein>
    <recommendedName>
        <fullName evidence="32">Envelope glycoprotein gp160</fullName>
    </recommendedName>
    <alternativeName>
        <fullName evidence="32">Env polyprotein</fullName>
    </alternativeName>
    <component>
        <recommendedName>
            <fullName evidence="32">Surface protein gp120</fullName>
            <shortName evidence="32">SU</shortName>
        </recommendedName>
        <alternativeName>
            <fullName evidence="32">Glycoprotein 120</fullName>
            <shortName evidence="32">gp120</shortName>
        </alternativeName>
    </component>
    <component>
        <recommendedName>
            <fullName evidence="32">Transmembrane protein gp41</fullName>
            <shortName evidence="32">TM</shortName>
        </recommendedName>
        <alternativeName>
            <fullName evidence="32">Glycoprotein 41</fullName>
            <shortName evidence="32">gp41</shortName>
        </alternativeName>
    </component>
</protein>
<dbReference type="Gene3D" id="1.10.287.210">
    <property type="match status" value="1"/>
</dbReference>
<dbReference type="GO" id="GO:0020002">
    <property type="term" value="C:host cell plasma membrane"/>
    <property type="evidence" value="ECO:0007669"/>
    <property type="project" value="UniProtKB-SubCell"/>
</dbReference>
<dbReference type="Proteomes" id="UP000153174">
    <property type="component" value="Genome"/>
</dbReference>
<feature type="chain" id="PRO_5023514988" description="Envelope glycoprotein gp160" evidence="32">
    <location>
        <begin position="32"/>
        <end position="857"/>
    </location>
</feature>
<evidence type="ECO:0000256" key="13">
    <source>
        <dbReference type="ARBA" id="ARBA00022685"/>
    </source>
</evidence>
<comment type="domain">
    <text evidence="32">The CD4-binding region is targeted by the antibody b12.</text>
</comment>
<keyword evidence="11 32" id="KW-0945">Host-virus interaction</keyword>
<keyword evidence="19 32" id="KW-1043">Host membrane</keyword>
<feature type="topological domain" description="Cytoplasmic" evidence="32">
    <location>
        <begin position="700"/>
        <end position="857"/>
    </location>
</feature>
<feature type="region of interest" description="Disordered" evidence="34">
    <location>
        <begin position="715"/>
        <end position="734"/>
    </location>
</feature>
<keyword evidence="25 32" id="KW-0472">Membrane</keyword>
<keyword evidence="23 32" id="KW-1039">Host endosome</keyword>
<evidence type="ECO:0000256" key="27">
    <source>
        <dbReference type="ARBA" id="ARBA00023157"/>
    </source>
</evidence>
<dbReference type="GO" id="GO:0005198">
    <property type="term" value="F:structural molecule activity"/>
    <property type="evidence" value="ECO:0007669"/>
    <property type="project" value="UniProtKB-UniRule"/>
</dbReference>
<feature type="disulfide bond" evidence="32">
    <location>
        <begin position="53"/>
        <end position="73"/>
    </location>
</feature>
<dbReference type="GO" id="GO:1903908">
    <property type="term" value="P:positive regulation of plasma membrane raft polarization"/>
    <property type="evidence" value="ECO:0007669"/>
    <property type="project" value="UniProtKB-UniRule"/>
</dbReference>
<keyword evidence="9 32" id="KW-1032">Host cell membrane</keyword>
<feature type="region of interest" description="MPER; binding to GalCer" evidence="32">
    <location>
        <begin position="656"/>
        <end position="677"/>
    </location>
</feature>
<evidence type="ECO:0000256" key="20">
    <source>
        <dbReference type="ARBA" id="ARBA00022879"/>
    </source>
</evidence>
<comment type="subcellular location">
    <molecule>Surface protein gp120</molecule>
    <subcellularLocation>
        <location evidence="32">Virion membrane</location>
        <topology evidence="32">Peripheral membrane protein</topology>
    </subcellularLocation>
    <subcellularLocation>
        <location evidence="32">Host cell membrane</location>
        <topology evidence="32">Peripheral membrane protein</topology>
    </subcellularLocation>
    <subcellularLocation>
        <location evidence="32">Host endosome membrane</location>
        <topology evidence="32">Single-pass type I membrane protein</topology>
    </subcellularLocation>
    <text evidence="32">The surface protein is not anchored to the viral envelope, but associates with the extravirion surface through its binding to TM. It is probably concentrated at the site of budding and incorporated into the virions possibly by contacts between the cytoplasmic tail of Env and the N-terminus of Gag.</text>
</comment>
<evidence type="ECO:0000256" key="29">
    <source>
        <dbReference type="ARBA" id="ARBA00023280"/>
    </source>
</evidence>
<dbReference type="GO" id="GO:0055036">
    <property type="term" value="C:virion membrane"/>
    <property type="evidence" value="ECO:0007669"/>
    <property type="project" value="UniProtKB-SubCell"/>
</dbReference>
<evidence type="ECO:0000256" key="28">
    <source>
        <dbReference type="ARBA" id="ARBA00023180"/>
    </source>
</evidence>
<evidence type="ECO:0000256" key="24">
    <source>
        <dbReference type="ARBA" id="ARBA00023054"/>
    </source>
</evidence>
<evidence type="ECO:0000256" key="2">
    <source>
        <dbReference type="ARBA" id="ARBA00004433"/>
    </source>
</evidence>
<dbReference type="InterPro" id="IPR000328">
    <property type="entry name" value="GP41-like"/>
</dbReference>
<comment type="subcellular location">
    <subcellularLocation>
        <location evidence="3">Host cell membrane</location>
        <topology evidence="3">Peripheral membrane protein</topology>
    </subcellularLocation>
    <subcellularLocation>
        <location evidence="1">Host cell membrane</location>
        <topology evidence="1">Single-pass type I membrane protein</topology>
    </subcellularLocation>
    <subcellularLocation>
        <location evidence="2">Host endosome membrane</location>
        <topology evidence="2">Peripheral membrane protein</topology>
    </subcellularLocation>
    <subcellularLocation>
        <location evidence="5">Host endosome membrane</location>
        <topology evidence="5">Single-pass type I membrane protein</topology>
    </subcellularLocation>
    <subcellularLocation>
        <location evidence="6">Virion membrane</location>
        <topology evidence="6">Peripheral membrane protein</topology>
    </subcellularLocation>
    <subcellularLocation>
        <location evidence="4">Virion membrane</location>
        <topology evidence="4">Single-pass type I membrane protein</topology>
    </subcellularLocation>
</comment>
<evidence type="ECO:0000256" key="10">
    <source>
        <dbReference type="ARBA" id="ARBA00022570"/>
    </source>
</evidence>
<comment type="caution">
    <text evidence="32 33">Lacks conserved residue(s) required for the propagation of feature annotation.</text>
</comment>
<comment type="PTM">
    <text evidence="32">Specific enzymatic cleavages in vivo yield mature proteins. Envelope glycoproteins are synthesized as a inactive precursor that is heavily N-glycosylated and processed likely by host cell furin in the Golgi to yield the mature SU and TM proteins. The cleavage site between SU and TM requires the minimal sequence [KR]-X-[KR]-R. About 2 of the 9 disulfide bonds of gp41 are reduced by P4HB/PDI, following binding to CD4 receptor.</text>
</comment>
<evidence type="ECO:0000256" key="17">
    <source>
        <dbReference type="ARBA" id="ARBA00022804"/>
    </source>
</evidence>
<keyword evidence="26 32" id="KW-0564">Palmitate</keyword>
<feature type="compositionally biased region" description="Basic and acidic residues" evidence="34">
    <location>
        <begin position="717"/>
        <end position="726"/>
    </location>
</feature>
<keyword evidence="15 32" id="KW-0053">Apoptosis</keyword>
<keyword evidence="29 32" id="KW-0899">Viral immunoevasion</keyword>
<keyword evidence="30 32" id="KW-0449">Lipoprotein</keyword>
<evidence type="ECO:0000256" key="5">
    <source>
        <dbReference type="ARBA" id="ARBA00004578"/>
    </source>
</evidence>
<dbReference type="FunFam" id="2.170.40.20:FF:000004">
    <property type="entry name" value="Envelope glycoprotein gp160"/>
    <property type="match status" value="1"/>
</dbReference>
<dbReference type="GO" id="GO:0019062">
    <property type="term" value="P:virion attachment to host cell"/>
    <property type="evidence" value="ECO:0007669"/>
    <property type="project" value="UniProtKB-UniRule"/>
</dbReference>
<keyword evidence="24 32" id="KW-0175">Coiled coil</keyword>
<feature type="domain" description="Human immunodeficiency virus 1 envelope glycoprotein Gp120" evidence="35">
    <location>
        <begin position="33"/>
        <end position="505"/>
    </location>
</feature>
<evidence type="ECO:0000256" key="18">
    <source>
        <dbReference type="ARBA" id="ARBA00022844"/>
    </source>
</evidence>
<dbReference type="GO" id="GO:1903911">
    <property type="term" value="P:positive regulation of receptor clustering"/>
    <property type="evidence" value="ECO:0007669"/>
    <property type="project" value="UniProtKB-UniRule"/>
</dbReference>
<evidence type="ECO:0000256" key="1">
    <source>
        <dbReference type="ARBA" id="ARBA00004402"/>
    </source>
</evidence>
<evidence type="ECO:0000259" key="35">
    <source>
        <dbReference type="Pfam" id="PF00516"/>
    </source>
</evidence>
<feature type="short sequence motif" description="YXXL motif; contains endocytosis signal" evidence="32">
    <location>
        <begin position="706"/>
        <end position="709"/>
    </location>
</feature>
<feature type="region of interest" description="CD4-binding loop" evidence="32">
    <location>
        <begin position="361"/>
        <end position="371"/>
    </location>
</feature>
<feature type="coiled-coil region" evidence="32">
    <location>
        <begin position="627"/>
        <end position="661"/>
    </location>
</feature>
<keyword evidence="17 32" id="KW-1161">Viral attachment to host cell</keyword>
<evidence type="ECO:0000313" key="37">
    <source>
        <dbReference type="EMBL" id="ACX31798.1"/>
    </source>
</evidence>
<comment type="domain">
    <text evidence="32">The membrane proximal external region (MPER) present in gp41 is a tryptophan-rich region recognized by the antibodies 2F5, Z13, and 4E10. MPER seems to play a role in fusion.</text>
</comment>
<keyword evidence="27 32" id="KW-1015">Disulfide bond</keyword>
<keyword evidence="16 32" id="KW-0732">Signal</keyword>
<comment type="PTM">
    <text evidence="32">Highly glycosylated by host. The high number of glycan on the protein is reffered to as 'glycan shield' because it contributes to hide protein sequence from adaptive immune system.</text>
</comment>
<evidence type="ECO:0000256" key="14">
    <source>
        <dbReference type="ARBA" id="ARBA00022692"/>
    </source>
</evidence>
<evidence type="ECO:0000256" key="33">
    <source>
        <dbReference type="RuleBase" id="RU363095"/>
    </source>
</evidence>
<comment type="function">
    <text evidence="32">Envelope glycoprotein gp160: Oligomerizes in the host endoplasmic reticulum into predominantly trimers. In a second time, gp160 transits in the host Golgi, where glycosylation is completed. The precursor is then proteolytically cleaved in the trans-Golgi and thereby activated by cellular furin or furin-like proteases to produce gp120 and gp41.</text>
</comment>